<sequence>MDLHELLIALLAGALQGVLEWLPVSSQGNLSLFLTAVGTSPEIAIQLSLFLQVGTTLSAAIYYREDIAEALGDAPGWRPRTAFERPNAELSFVVLATAVTGVVGIPLYATLLDAASELAGGAFVALIGILLVLTGLLQQTSESVGLGNRDLPDWIDAVLVGALQGLAVLPGVSRSGTTASGLLVRGHDGPSAFRLSFLMSIPAGLGAAALTMADAGGLPGVSAGSAAVSLVVSVVVGYAAIDALLRIVERVPFWAVCYGLGGLAIVGGALVTVA</sequence>
<reference evidence="13 14" key="1">
    <citation type="journal article" date="2019" name="Int. J. Syst. Evol. Microbiol.">
        <title>The Global Catalogue of Microorganisms (GCM) 10K type strain sequencing project: providing services to taxonomists for standard genome sequencing and annotation.</title>
        <authorList>
            <consortium name="The Broad Institute Genomics Platform"/>
            <consortium name="The Broad Institute Genome Sequencing Center for Infectious Disease"/>
            <person name="Wu L."/>
            <person name="Ma J."/>
        </authorList>
    </citation>
    <scope>NUCLEOTIDE SEQUENCE [LARGE SCALE GENOMIC DNA]</scope>
    <source>
        <strain evidence="13 14">JCM 16328</strain>
    </source>
</reference>
<dbReference type="EC" id="3.6.1.27" evidence="3 12"/>
<feature type="transmembrane region" description="Helical" evidence="12">
    <location>
        <begin position="115"/>
        <end position="133"/>
    </location>
</feature>
<keyword evidence="7 12" id="KW-0378">Hydrolase</keyword>
<name>A0AAV3TA67_9EURY</name>
<dbReference type="RefSeq" id="WP_343773128.1">
    <property type="nucleotide sequence ID" value="NZ_BAAADV010000001.1"/>
</dbReference>
<feature type="transmembrane region" description="Helical" evidence="12">
    <location>
        <begin position="90"/>
        <end position="109"/>
    </location>
</feature>
<evidence type="ECO:0000256" key="8">
    <source>
        <dbReference type="ARBA" id="ARBA00022989"/>
    </source>
</evidence>
<evidence type="ECO:0000256" key="1">
    <source>
        <dbReference type="ARBA" id="ARBA00004651"/>
    </source>
</evidence>
<dbReference type="Pfam" id="PF02673">
    <property type="entry name" value="BacA"/>
    <property type="match status" value="1"/>
</dbReference>
<evidence type="ECO:0000313" key="13">
    <source>
        <dbReference type="EMBL" id="GAA0668685.1"/>
    </source>
</evidence>
<dbReference type="AlphaFoldDB" id="A0AAV3TA67"/>
<keyword evidence="5 12" id="KW-1003">Cell membrane</keyword>
<comment type="caution">
    <text evidence="13">The sequence shown here is derived from an EMBL/GenBank/DDBJ whole genome shotgun (WGS) entry which is preliminary data.</text>
</comment>
<comment type="catalytic activity">
    <reaction evidence="11 12">
        <text>di-trans,octa-cis-undecaprenyl diphosphate + H2O = di-trans,octa-cis-undecaprenyl phosphate + phosphate + H(+)</text>
        <dbReference type="Rhea" id="RHEA:28094"/>
        <dbReference type="ChEBI" id="CHEBI:15377"/>
        <dbReference type="ChEBI" id="CHEBI:15378"/>
        <dbReference type="ChEBI" id="CHEBI:43474"/>
        <dbReference type="ChEBI" id="CHEBI:58405"/>
        <dbReference type="ChEBI" id="CHEBI:60392"/>
        <dbReference type="EC" id="3.6.1.27"/>
    </reaction>
</comment>
<keyword evidence="14" id="KW-1185">Reference proteome</keyword>
<evidence type="ECO:0000256" key="10">
    <source>
        <dbReference type="ARBA" id="ARBA00032707"/>
    </source>
</evidence>
<evidence type="ECO:0000256" key="7">
    <source>
        <dbReference type="ARBA" id="ARBA00022801"/>
    </source>
</evidence>
<dbReference type="PANTHER" id="PTHR30622">
    <property type="entry name" value="UNDECAPRENYL-DIPHOSPHATASE"/>
    <property type="match status" value="1"/>
</dbReference>
<accession>A0AAV3TA67</accession>
<comment type="function">
    <text evidence="12">Catalyzes the dephosphorylation of undecaprenyl diphosphate (UPP).</text>
</comment>
<comment type="subcellular location">
    <subcellularLocation>
        <location evidence="1 12">Cell membrane</location>
        <topology evidence="1 12">Multi-pass membrane protein</topology>
    </subcellularLocation>
</comment>
<feature type="transmembrane region" description="Helical" evidence="12">
    <location>
        <begin position="253"/>
        <end position="273"/>
    </location>
</feature>
<organism evidence="13 14">
    <name type="scientific">Natronoarchaeum mannanilyticum</name>
    <dbReference type="NCBI Taxonomy" id="926360"/>
    <lineage>
        <taxon>Archaea</taxon>
        <taxon>Methanobacteriati</taxon>
        <taxon>Methanobacteriota</taxon>
        <taxon>Stenosarchaea group</taxon>
        <taxon>Halobacteria</taxon>
        <taxon>Halobacteriales</taxon>
        <taxon>Natronoarchaeaceae</taxon>
    </lineage>
</organism>
<keyword evidence="6 12" id="KW-0812">Transmembrane</keyword>
<proteinExistence type="inferred from homology"/>
<dbReference type="EMBL" id="BAAADV010000001">
    <property type="protein sequence ID" value="GAA0668685.1"/>
    <property type="molecule type" value="Genomic_DNA"/>
</dbReference>
<evidence type="ECO:0000256" key="3">
    <source>
        <dbReference type="ARBA" id="ARBA00012374"/>
    </source>
</evidence>
<evidence type="ECO:0000256" key="2">
    <source>
        <dbReference type="ARBA" id="ARBA00010621"/>
    </source>
</evidence>
<evidence type="ECO:0000256" key="6">
    <source>
        <dbReference type="ARBA" id="ARBA00022692"/>
    </source>
</evidence>
<dbReference type="Proteomes" id="UP001500420">
    <property type="component" value="Unassembled WGS sequence"/>
</dbReference>
<evidence type="ECO:0000256" key="9">
    <source>
        <dbReference type="ARBA" id="ARBA00023136"/>
    </source>
</evidence>
<evidence type="ECO:0000256" key="11">
    <source>
        <dbReference type="ARBA" id="ARBA00047594"/>
    </source>
</evidence>
<feature type="transmembrane region" description="Helical" evidence="12">
    <location>
        <begin position="192"/>
        <end position="213"/>
    </location>
</feature>
<evidence type="ECO:0000313" key="14">
    <source>
        <dbReference type="Proteomes" id="UP001500420"/>
    </source>
</evidence>
<gene>
    <name evidence="12" type="primary">uppP</name>
    <name evidence="13" type="ORF">GCM10009020_13150</name>
</gene>
<dbReference type="PANTHER" id="PTHR30622:SF2">
    <property type="entry name" value="UNDECAPRENYL-DIPHOSPHATASE"/>
    <property type="match status" value="1"/>
</dbReference>
<dbReference type="HAMAP" id="MF_01006">
    <property type="entry name" value="Undec_diphosphatase"/>
    <property type="match status" value="1"/>
</dbReference>
<comment type="similarity">
    <text evidence="2 12">Belongs to the UppP family.</text>
</comment>
<dbReference type="GO" id="GO:0005886">
    <property type="term" value="C:plasma membrane"/>
    <property type="evidence" value="ECO:0007669"/>
    <property type="project" value="UniProtKB-SubCell"/>
</dbReference>
<evidence type="ECO:0000256" key="12">
    <source>
        <dbReference type="HAMAP-Rule" id="MF_01006"/>
    </source>
</evidence>
<protein>
    <recommendedName>
        <fullName evidence="4 12">Undecaprenyl-diphosphatase</fullName>
        <ecNumber evidence="3 12">3.6.1.27</ecNumber>
    </recommendedName>
    <alternativeName>
        <fullName evidence="10 12">Undecaprenyl pyrophosphate phosphatase</fullName>
    </alternativeName>
</protein>
<keyword evidence="8 12" id="KW-1133">Transmembrane helix</keyword>
<dbReference type="InterPro" id="IPR003824">
    <property type="entry name" value="UppP"/>
</dbReference>
<keyword evidence="9 12" id="KW-0472">Membrane</keyword>
<dbReference type="GO" id="GO:0050380">
    <property type="term" value="F:undecaprenyl-diphosphatase activity"/>
    <property type="evidence" value="ECO:0007669"/>
    <property type="project" value="UniProtKB-UniRule"/>
</dbReference>
<evidence type="ECO:0000256" key="4">
    <source>
        <dbReference type="ARBA" id="ARBA00021581"/>
    </source>
</evidence>
<evidence type="ECO:0000256" key="5">
    <source>
        <dbReference type="ARBA" id="ARBA00022475"/>
    </source>
</evidence>
<feature type="transmembrane region" description="Helical" evidence="12">
    <location>
        <begin position="220"/>
        <end position="241"/>
    </location>
</feature>